<proteinExistence type="predicted"/>
<dbReference type="Proteomes" id="UP000236634">
    <property type="component" value="Unassembled WGS sequence"/>
</dbReference>
<accession>A0A2K0XLZ7</accession>
<reference evidence="1 2" key="1">
    <citation type="submission" date="2017-03" db="EMBL/GenBank/DDBJ databases">
        <authorList>
            <person name="Afonso C.L."/>
            <person name="Miller P.J."/>
            <person name="Scott M.A."/>
            <person name="Spackman E."/>
            <person name="Goraichik I."/>
            <person name="Dimitrov K.M."/>
            <person name="Suarez D.L."/>
            <person name="Swayne D.E."/>
        </authorList>
    </citation>
    <scope>NUCLEOTIDE SEQUENCE [LARGE SCALE GENOMIC DNA]</scope>
    <source>
        <strain evidence="1 2">DNF00076</strain>
    </source>
</reference>
<dbReference type="EMBL" id="NBAX01000003">
    <property type="protein sequence ID" value="PNP95534.1"/>
    <property type="molecule type" value="Genomic_DNA"/>
</dbReference>
<protein>
    <submittedName>
        <fullName evidence="1">Uncharacterized protein</fullName>
    </submittedName>
</protein>
<evidence type="ECO:0000313" key="2">
    <source>
        <dbReference type="Proteomes" id="UP000236634"/>
    </source>
</evidence>
<dbReference type="AlphaFoldDB" id="A0A2K0XLZ7"/>
<sequence>MESFPTSVSAPLIVKLLCAEAPDENRHVATDKIKNFNLHALFILLGFKVVFQCFGKLPHSRQK</sequence>
<gene>
    <name evidence="1" type="ORF">BFS16_03930</name>
</gene>
<organism evidence="1 2">
    <name type="scientific">Hoylesella timonensis</name>
    <dbReference type="NCBI Taxonomy" id="386414"/>
    <lineage>
        <taxon>Bacteria</taxon>
        <taxon>Pseudomonadati</taxon>
        <taxon>Bacteroidota</taxon>
        <taxon>Bacteroidia</taxon>
        <taxon>Bacteroidales</taxon>
        <taxon>Prevotellaceae</taxon>
        <taxon>Hoylesella</taxon>
    </lineage>
</organism>
<evidence type="ECO:0000313" key="1">
    <source>
        <dbReference type="EMBL" id="PNP95534.1"/>
    </source>
</evidence>
<comment type="caution">
    <text evidence="1">The sequence shown here is derived from an EMBL/GenBank/DDBJ whole genome shotgun (WGS) entry which is preliminary data.</text>
</comment>
<name>A0A2K0XLZ7_9BACT</name>